<sequence length="193" mass="22415">MYYDLSYCFYYLYLTILFIYCLLVYGIQIHFLFPAPKWSFSPLALFVAAIPMVLSGPVRRYFVFRIERQTAKGFLYHRIALPALVLGYNIALPINNVIGMAGFETSLAVTIFIGICLMYFIISIIEHGAFVYDEFYFTYPKNTPGVFAWNCEKLEFIGLHSQTYRLWTGAVKKDAEGNWETDVEPEDHRVFVL</sequence>
<dbReference type="AlphaFoldDB" id="A0AAE9EJ60"/>
<feature type="transmembrane region" description="Helical" evidence="1">
    <location>
        <begin position="39"/>
        <end position="58"/>
    </location>
</feature>
<evidence type="ECO:0000313" key="3">
    <source>
        <dbReference type="Proteomes" id="UP000829354"/>
    </source>
</evidence>
<accession>A0AAE9EJ60</accession>
<dbReference type="EMBL" id="CP092621">
    <property type="protein sequence ID" value="UMM20269.1"/>
    <property type="molecule type" value="Genomic_DNA"/>
</dbReference>
<protein>
    <submittedName>
        <fullName evidence="2">Uncharacterized protein</fullName>
    </submittedName>
</protein>
<feature type="transmembrane region" description="Helical" evidence="1">
    <location>
        <begin position="79"/>
        <end position="101"/>
    </location>
</feature>
<organism evidence="2 3">
    <name type="scientific">Caenorhabditis briggsae</name>
    <dbReference type="NCBI Taxonomy" id="6238"/>
    <lineage>
        <taxon>Eukaryota</taxon>
        <taxon>Metazoa</taxon>
        <taxon>Ecdysozoa</taxon>
        <taxon>Nematoda</taxon>
        <taxon>Chromadorea</taxon>
        <taxon>Rhabditida</taxon>
        <taxon>Rhabditina</taxon>
        <taxon>Rhabditomorpha</taxon>
        <taxon>Rhabditoidea</taxon>
        <taxon>Rhabditidae</taxon>
        <taxon>Peloderinae</taxon>
        <taxon>Caenorhabditis</taxon>
    </lineage>
</organism>
<dbReference type="Proteomes" id="UP000829354">
    <property type="component" value="Chromosome II"/>
</dbReference>
<keyword evidence="1" id="KW-0812">Transmembrane</keyword>
<feature type="transmembrane region" description="Helical" evidence="1">
    <location>
        <begin position="107"/>
        <end position="132"/>
    </location>
</feature>
<name>A0AAE9EJ60_CAEBR</name>
<reference evidence="2 3" key="1">
    <citation type="submission" date="2022-04" db="EMBL/GenBank/DDBJ databases">
        <title>Chromosome-level reference genomes for two strains of Caenorhabditis briggsae: an improved platform for comparative genomics.</title>
        <authorList>
            <person name="Stevens L."/>
            <person name="Andersen E."/>
        </authorList>
    </citation>
    <scope>NUCLEOTIDE SEQUENCE [LARGE SCALE GENOMIC DNA]</scope>
    <source>
        <strain evidence="2">VX34</strain>
        <tissue evidence="2">Whole-organism</tissue>
    </source>
</reference>
<evidence type="ECO:0000313" key="2">
    <source>
        <dbReference type="EMBL" id="UMM20269.1"/>
    </source>
</evidence>
<proteinExistence type="predicted"/>
<gene>
    <name evidence="2" type="ORF">L5515_015593</name>
</gene>
<feature type="transmembrane region" description="Helical" evidence="1">
    <location>
        <begin position="12"/>
        <end position="33"/>
    </location>
</feature>
<keyword evidence="3" id="KW-1185">Reference proteome</keyword>
<keyword evidence="1" id="KW-0472">Membrane</keyword>
<evidence type="ECO:0000256" key="1">
    <source>
        <dbReference type="SAM" id="Phobius"/>
    </source>
</evidence>
<dbReference type="PANTHER" id="PTHR31847">
    <property type="entry name" value="PROTEIN CBG10327"/>
    <property type="match status" value="1"/>
</dbReference>
<keyword evidence="1" id="KW-1133">Transmembrane helix</keyword>
<dbReference type="PANTHER" id="PTHR31847:SF1">
    <property type="entry name" value="DUF1084 DOMAIN-CONTAINING PROTEIN-RELATED"/>
    <property type="match status" value="1"/>
</dbReference>